<dbReference type="InterPro" id="IPR019826">
    <property type="entry name" value="Carboxylesterase_B_AS"/>
</dbReference>
<dbReference type="PANTHER" id="PTHR43142">
    <property type="entry name" value="CARBOXYLIC ESTER HYDROLASE"/>
    <property type="match status" value="1"/>
</dbReference>
<dbReference type="InterPro" id="IPR029058">
    <property type="entry name" value="AB_hydrolase_fold"/>
</dbReference>
<dbReference type="GO" id="GO:0052689">
    <property type="term" value="F:carboxylic ester hydrolase activity"/>
    <property type="evidence" value="ECO:0007669"/>
    <property type="project" value="UniProtKB-KW"/>
</dbReference>
<evidence type="ECO:0000259" key="7">
    <source>
        <dbReference type="Pfam" id="PF00135"/>
    </source>
</evidence>
<evidence type="ECO:0000256" key="6">
    <source>
        <dbReference type="RuleBase" id="RU361235"/>
    </source>
</evidence>
<evidence type="ECO:0000256" key="3">
    <source>
        <dbReference type="ARBA" id="ARBA00022801"/>
    </source>
</evidence>
<proteinExistence type="inferred from homology"/>
<sequence>MVVEEQRTLLNDQVIFPFEEEAWLGAYGFMCIDTPEVPGNQGLKDQRLALRWIKNNIASFGGDNNKISLVGESAGSVSVEFQLMANQERLFNQVILQSGSVFGPWAVGSSDVTAPLRLAAKLGYETEDLDDAVSFLAKADPKLVVGATGELWMGFGPCLERKFDGVESILTEHPLVADMRNVRNTKVMAGYTNKEQLVSYANRPPSDFENLNVFSSIRSSFVDDDDFQAMEDTVRRFYIGDEAVTEALRWNLMDFESDWFFNYPAQWSIDNYLEKGASDVFYYVFSYSGERNFVKSRFNVTAEGASHADELGYQFDQAYVTGAPSPADQLMIDQMTTLWANFVKHGDPTPETSELLPVKWTPVTKDTYTYLDMDKQLSVKRRPYTDRLSFLQLFFKANWDRMRAVNN</sequence>
<gene>
    <name evidence="8" type="primary">jg16360</name>
    <name evidence="8" type="ORF">PAEG_LOCUS18204</name>
</gene>
<keyword evidence="2" id="KW-0719">Serine esterase</keyword>
<name>A0A8S4RW27_9NEOP</name>
<evidence type="ECO:0000313" key="9">
    <source>
        <dbReference type="Proteomes" id="UP000838756"/>
    </source>
</evidence>
<keyword evidence="9" id="KW-1185">Reference proteome</keyword>
<dbReference type="EMBL" id="CAKXAJ010025589">
    <property type="protein sequence ID" value="CAH2241798.1"/>
    <property type="molecule type" value="Genomic_DNA"/>
</dbReference>
<evidence type="ECO:0000313" key="8">
    <source>
        <dbReference type="EMBL" id="CAH2241798.1"/>
    </source>
</evidence>
<keyword evidence="5" id="KW-0325">Glycoprotein</keyword>
<protein>
    <recommendedName>
        <fullName evidence="6">Carboxylic ester hydrolase</fullName>
        <ecNumber evidence="6">3.1.1.-</ecNumber>
    </recommendedName>
</protein>
<dbReference type="PANTHER" id="PTHR43142:SF1">
    <property type="entry name" value="CARBOXYLIC ESTER HYDROLASE"/>
    <property type="match status" value="1"/>
</dbReference>
<evidence type="ECO:0000256" key="4">
    <source>
        <dbReference type="ARBA" id="ARBA00023157"/>
    </source>
</evidence>
<dbReference type="InterPro" id="IPR002018">
    <property type="entry name" value="CarbesteraseB"/>
</dbReference>
<dbReference type="AlphaFoldDB" id="A0A8S4RW27"/>
<organism evidence="8 9">
    <name type="scientific">Pararge aegeria aegeria</name>
    <dbReference type="NCBI Taxonomy" id="348720"/>
    <lineage>
        <taxon>Eukaryota</taxon>
        <taxon>Metazoa</taxon>
        <taxon>Ecdysozoa</taxon>
        <taxon>Arthropoda</taxon>
        <taxon>Hexapoda</taxon>
        <taxon>Insecta</taxon>
        <taxon>Pterygota</taxon>
        <taxon>Neoptera</taxon>
        <taxon>Endopterygota</taxon>
        <taxon>Lepidoptera</taxon>
        <taxon>Glossata</taxon>
        <taxon>Ditrysia</taxon>
        <taxon>Papilionoidea</taxon>
        <taxon>Nymphalidae</taxon>
        <taxon>Satyrinae</taxon>
        <taxon>Satyrini</taxon>
        <taxon>Parargina</taxon>
        <taxon>Pararge</taxon>
    </lineage>
</organism>
<evidence type="ECO:0000256" key="1">
    <source>
        <dbReference type="ARBA" id="ARBA00005964"/>
    </source>
</evidence>
<feature type="domain" description="Carboxylesterase type B" evidence="7">
    <location>
        <begin position="24"/>
        <end position="390"/>
    </location>
</feature>
<dbReference type="Proteomes" id="UP000838756">
    <property type="component" value="Unassembled WGS sequence"/>
</dbReference>
<keyword evidence="3 6" id="KW-0378">Hydrolase</keyword>
<evidence type="ECO:0000256" key="2">
    <source>
        <dbReference type="ARBA" id="ARBA00022487"/>
    </source>
</evidence>
<dbReference type="OrthoDB" id="19653at2759"/>
<comment type="caution">
    <text evidence="8">The sequence shown here is derived from an EMBL/GenBank/DDBJ whole genome shotgun (WGS) entry which is preliminary data.</text>
</comment>
<keyword evidence="4" id="KW-1015">Disulfide bond</keyword>
<accession>A0A8S4RW27</accession>
<evidence type="ECO:0000256" key="5">
    <source>
        <dbReference type="ARBA" id="ARBA00023180"/>
    </source>
</evidence>
<dbReference type="PROSITE" id="PS00122">
    <property type="entry name" value="CARBOXYLESTERASE_B_1"/>
    <property type="match status" value="1"/>
</dbReference>
<dbReference type="SUPFAM" id="SSF53474">
    <property type="entry name" value="alpha/beta-Hydrolases"/>
    <property type="match status" value="1"/>
</dbReference>
<comment type="similarity">
    <text evidence="1 6">Belongs to the type-B carboxylesterase/lipase family.</text>
</comment>
<dbReference type="EC" id="3.1.1.-" evidence="6"/>
<dbReference type="Pfam" id="PF00135">
    <property type="entry name" value="COesterase"/>
    <property type="match status" value="1"/>
</dbReference>
<reference evidence="8" key="1">
    <citation type="submission" date="2022-03" db="EMBL/GenBank/DDBJ databases">
        <authorList>
            <person name="Lindestad O."/>
        </authorList>
    </citation>
    <scope>NUCLEOTIDE SEQUENCE</scope>
</reference>
<dbReference type="Gene3D" id="3.40.50.1820">
    <property type="entry name" value="alpha/beta hydrolase"/>
    <property type="match status" value="1"/>
</dbReference>